<dbReference type="PANTHER" id="PTHR43298:SF2">
    <property type="entry name" value="FMN_FAD EXPORTER YEEO-RELATED"/>
    <property type="match status" value="1"/>
</dbReference>
<proteinExistence type="inferred from homology"/>
<dbReference type="PANTHER" id="PTHR43298">
    <property type="entry name" value="MULTIDRUG RESISTANCE PROTEIN NORM-RELATED"/>
    <property type="match status" value="1"/>
</dbReference>
<gene>
    <name evidence="14" type="primary">norM</name>
    <name evidence="14" type="ordered locus">KNP414_05493</name>
</gene>
<keyword evidence="9 13" id="KW-1133">Transmembrane helix</keyword>
<evidence type="ECO:0000256" key="11">
    <source>
        <dbReference type="ARBA" id="ARBA00023136"/>
    </source>
</evidence>
<keyword evidence="10" id="KW-0406">Ion transport</keyword>
<reference evidence="14 15" key="2">
    <citation type="journal article" date="2013" name="Genome Announc.">
        <title>Genome Sequence of Growth-Improving Paenibacillus mucilaginosus Strain KNP414.</title>
        <authorList>
            <person name="Lu J.J."/>
            <person name="Wang J.F."/>
            <person name="Hu X.F."/>
        </authorList>
    </citation>
    <scope>NUCLEOTIDE SEQUENCE [LARGE SCALE GENOMIC DNA]</scope>
    <source>
        <strain evidence="14 15">KNP414</strain>
    </source>
</reference>
<evidence type="ECO:0000256" key="1">
    <source>
        <dbReference type="ARBA" id="ARBA00003408"/>
    </source>
</evidence>
<evidence type="ECO:0000256" key="6">
    <source>
        <dbReference type="ARBA" id="ARBA00022449"/>
    </source>
</evidence>
<evidence type="ECO:0000313" key="14">
    <source>
        <dbReference type="EMBL" id="AEI44017.1"/>
    </source>
</evidence>
<feature type="transmembrane region" description="Helical" evidence="13">
    <location>
        <begin position="245"/>
        <end position="267"/>
    </location>
</feature>
<dbReference type="InterPro" id="IPR050222">
    <property type="entry name" value="MATE_MdtK"/>
</dbReference>
<dbReference type="KEGG" id="pms:KNP414_05493"/>
<feature type="transmembrane region" description="Helical" evidence="13">
    <location>
        <begin position="166"/>
        <end position="189"/>
    </location>
</feature>
<sequence>MMNQTHTRMQKMRQLLLILLPILVTQVTMFAMTFFDTFMSGHAGSTDLAGVAIGASIWVPVQTGLTGILFAVTPMVAQLVGERRQDRVAFTVIQGVYVAVIVAAAVAAAGFFALDPILDRMSLESSVREIARGFLTAISAGILPLFVYTVLRCFMDGLGQTRMSMMITLVSLPVNAGLNYLLIFGSLGFPRLGGVGAGVASAITYWVICLIAALFIARYRPFAEYRVFGRLYGLSLRAFGELLRIGVPIGFAIFFETSIFAAVTLLMSEFQTVTIAAHQAALNFASFLYMIPLSISMALTILVGFEAGARREADARQYSYLGIGSALGMAVLCAVVLLLFRGPIAAIYTSEPEVLELVEHFLLYALFFQLSDALAAPIQGALRGYKDVNVTLVVALVSYWVIGLPVGYWLAHTELGAFGYWIGLITGLAFGAAGLFTRLVYVQRSRAREQAAS</sequence>
<dbReference type="HOGENOM" id="CLU_012893_6_0_9"/>
<dbReference type="GO" id="GO:0015297">
    <property type="term" value="F:antiporter activity"/>
    <property type="evidence" value="ECO:0007669"/>
    <property type="project" value="UniProtKB-KW"/>
</dbReference>
<evidence type="ECO:0000256" key="9">
    <source>
        <dbReference type="ARBA" id="ARBA00022989"/>
    </source>
</evidence>
<keyword evidence="7" id="KW-1003">Cell membrane</keyword>
<dbReference type="AlphaFoldDB" id="F8FIB4"/>
<evidence type="ECO:0000313" key="15">
    <source>
        <dbReference type="Proteomes" id="UP000006620"/>
    </source>
</evidence>
<dbReference type="EMBL" id="CP002869">
    <property type="protein sequence ID" value="AEI44017.1"/>
    <property type="molecule type" value="Genomic_DNA"/>
</dbReference>
<dbReference type="GO" id="GO:0005886">
    <property type="term" value="C:plasma membrane"/>
    <property type="evidence" value="ECO:0007669"/>
    <property type="project" value="UniProtKB-SubCell"/>
</dbReference>
<feature type="transmembrane region" description="Helical" evidence="13">
    <location>
        <begin position="390"/>
        <end position="411"/>
    </location>
</feature>
<keyword evidence="5" id="KW-0813">Transport</keyword>
<dbReference type="PIRSF" id="PIRSF006603">
    <property type="entry name" value="DinF"/>
    <property type="match status" value="1"/>
</dbReference>
<evidence type="ECO:0000256" key="3">
    <source>
        <dbReference type="ARBA" id="ARBA00010199"/>
    </source>
</evidence>
<evidence type="ECO:0000256" key="5">
    <source>
        <dbReference type="ARBA" id="ARBA00022448"/>
    </source>
</evidence>
<evidence type="ECO:0000256" key="2">
    <source>
        <dbReference type="ARBA" id="ARBA00004651"/>
    </source>
</evidence>
<dbReference type="Pfam" id="PF01554">
    <property type="entry name" value="MatE"/>
    <property type="match status" value="2"/>
</dbReference>
<evidence type="ECO:0000256" key="7">
    <source>
        <dbReference type="ARBA" id="ARBA00022475"/>
    </source>
</evidence>
<feature type="transmembrane region" description="Helical" evidence="13">
    <location>
        <begin position="361"/>
        <end position="378"/>
    </location>
</feature>
<feature type="transmembrane region" description="Helical" evidence="13">
    <location>
        <begin position="134"/>
        <end position="154"/>
    </location>
</feature>
<comment type="similarity">
    <text evidence="3">Belongs to the multi antimicrobial extrusion (MATE) (TC 2.A.66.1) family.</text>
</comment>
<feature type="transmembrane region" description="Helical" evidence="13">
    <location>
        <begin position="88"/>
        <end position="114"/>
    </location>
</feature>
<comment type="subcellular location">
    <subcellularLocation>
        <location evidence="2">Cell membrane</location>
        <topology evidence="2">Multi-pass membrane protein</topology>
    </subcellularLocation>
</comment>
<keyword evidence="11 13" id="KW-0472">Membrane</keyword>
<name>F8FIB4_PAEMK</name>
<feature type="transmembrane region" description="Helical" evidence="13">
    <location>
        <begin position="53"/>
        <end position="76"/>
    </location>
</feature>
<dbReference type="GO" id="GO:0006811">
    <property type="term" value="P:monoatomic ion transport"/>
    <property type="evidence" value="ECO:0007669"/>
    <property type="project" value="UniProtKB-KW"/>
</dbReference>
<feature type="transmembrane region" description="Helical" evidence="13">
    <location>
        <begin position="287"/>
        <end position="308"/>
    </location>
</feature>
<dbReference type="GO" id="GO:0042910">
    <property type="term" value="F:xenobiotic transmembrane transporter activity"/>
    <property type="evidence" value="ECO:0007669"/>
    <property type="project" value="InterPro"/>
</dbReference>
<dbReference type="InterPro" id="IPR048279">
    <property type="entry name" value="MdtK-like"/>
</dbReference>
<organism evidence="14 15">
    <name type="scientific">Paenibacillus mucilaginosus (strain KNP414)</name>
    <dbReference type="NCBI Taxonomy" id="1036673"/>
    <lineage>
        <taxon>Bacteria</taxon>
        <taxon>Bacillati</taxon>
        <taxon>Bacillota</taxon>
        <taxon>Bacilli</taxon>
        <taxon>Bacillales</taxon>
        <taxon>Paenibacillaceae</taxon>
        <taxon>Paenibacillus</taxon>
    </lineage>
</organism>
<evidence type="ECO:0000256" key="12">
    <source>
        <dbReference type="ARBA" id="ARBA00031636"/>
    </source>
</evidence>
<feature type="transmembrane region" description="Helical" evidence="13">
    <location>
        <begin position="320"/>
        <end position="341"/>
    </location>
</feature>
<reference evidence="15" key="1">
    <citation type="submission" date="2011-06" db="EMBL/GenBank/DDBJ databases">
        <title>Complete genome sequence of Paenibacillus mucilaginosus KNP414.</title>
        <authorList>
            <person name="Wang J."/>
            <person name="Hu S."/>
            <person name="Hu X."/>
            <person name="Zhang B."/>
            <person name="Dong D."/>
            <person name="Zhang S."/>
            <person name="Zhao K."/>
            <person name="Wu D."/>
        </authorList>
    </citation>
    <scope>NUCLEOTIDE SEQUENCE [LARGE SCALE GENOMIC DNA]</scope>
    <source>
        <strain evidence="15">KNP414</strain>
    </source>
</reference>
<keyword evidence="8 13" id="KW-0812">Transmembrane</keyword>
<evidence type="ECO:0000256" key="10">
    <source>
        <dbReference type="ARBA" id="ARBA00023065"/>
    </source>
</evidence>
<evidence type="ECO:0000256" key="13">
    <source>
        <dbReference type="SAM" id="Phobius"/>
    </source>
</evidence>
<feature type="transmembrane region" description="Helical" evidence="13">
    <location>
        <begin position="195"/>
        <end position="217"/>
    </location>
</feature>
<dbReference type="NCBIfam" id="TIGR00797">
    <property type="entry name" value="matE"/>
    <property type="match status" value="1"/>
</dbReference>
<evidence type="ECO:0000256" key="8">
    <source>
        <dbReference type="ARBA" id="ARBA00022692"/>
    </source>
</evidence>
<evidence type="ECO:0000256" key="4">
    <source>
        <dbReference type="ARBA" id="ARBA00020268"/>
    </source>
</evidence>
<feature type="transmembrane region" description="Helical" evidence="13">
    <location>
        <begin position="417"/>
        <end position="441"/>
    </location>
</feature>
<dbReference type="PATRIC" id="fig|1036673.3.peg.5096"/>
<dbReference type="InterPro" id="IPR002528">
    <property type="entry name" value="MATE_fam"/>
</dbReference>
<comment type="function">
    <text evidence="1">Multidrug efflux pump.</text>
</comment>
<dbReference type="Proteomes" id="UP000006620">
    <property type="component" value="Chromosome"/>
</dbReference>
<protein>
    <recommendedName>
        <fullName evidence="4">Probable multidrug resistance protein NorM</fullName>
    </recommendedName>
    <alternativeName>
        <fullName evidence="12">Multidrug-efflux transporter</fullName>
    </alternativeName>
</protein>
<accession>F8FIB4</accession>
<dbReference type="CDD" id="cd13131">
    <property type="entry name" value="MATE_NorM_like"/>
    <property type="match status" value="1"/>
</dbReference>
<keyword evidence="6" id="KW-0050">Antiport</keyword>